<gene>
    <name evidence="5" type="ORF">TWF718_005138</name>
</gene>
<dbReference type="EMBL" id="JAVHNR010000002">
    <property type="protein sequence ID" value="KAK6351989.1"/>
    <property type="molecule type" value="Genomic_DNA"/>
</dbReference>
<dbReference type="AlphaFoldDB" id="A0AAN8MYU6"/>
<evidence type="ECO:0000256" key="3">
    <source>
        <dbReference type="RuleBase" id="RU361235"/>
    </source>
</evidence>
<reference evidence="5 6" key="1">
    <citation type="submission" date="2019-10" db="EMBL/GenBank/DDBJ databases">
        <authorList>
            <person name="Palmer J.M."/>
        </authorList>
    </citation>
    <scope>NUCLEOTIDE SEQUENCE [LARGE SCALE GENOMIC DNA]</scope>
    <source>
        <strain evidence="5 6">TWF718</strain>
    </source>
</reference>
<feature type="chain" id="PRO_5042671080" description="Carboxylic ester hydrolase" evidence="3">
    <location>
        <begin position="24"/>
        <end position="557"/>
    </location>
</feature>
<dbReference type="InterPro" id="IPR050309">
    <property type="entry name" value="Type-B_Carboxylest/Lipase"/>
</dbReference>
<dbReference type="PANTHER" id="PTHR11559">
    <property type="entry name" value="CARBOXYLESTERASE"/>
    <property type="match status" value="1"/>
</dbReference>
<evidence type="ECO:0000259" key="4">
    <source>
        <dbReference type="Pfam" id="PF00135"/>
    </source>
</evidence>
<dbReference type="InterPro" id="IPR002018">
    <property type="entry name" value="CarbesteraseB"/>
</dbReference>
<dbReference type="InterPro" id="IPR019819">
    <property type="entry name" value="Carboxylesterase_B_CS"/>
</dbReference>
<dbReference type="PROSITE" id="PS00122">
    <property type="entry name" value="CARBOXYLESTERASE_B_1"/>
    <property type="match status" value="1"/>
</dbReference>
<sequence length="557" mass="61437">MKICSFLSLSLPLALQFSLGVEARPRRSGSQNYVPQAKPRNGTIFGRYSPEYSQDFFLGIPYAHPPVGNLRFRPPLHVDTKRDINASEYGNSCYGSGRGSPEMPMSEDCLTLNIVRPVNTNQFAKLPVAVWIHGGAFMAGTGALPTYNTSNIVQQATQMGSPIIAITINYRLDIWGFLGGQEAAGTRNANIGLKDQRLALHWIQENIRAFGGDPFRVTIFGESAGASSVNWHQLAWGGRDDGLFQRAILQSGTGMGAPIIWPHTLQASFNSLSTYTGCDDSTDRLQCMRGVDNSVLWAWAQSNPHFAGPMLDGDMIPEFASKLIKDGKFVRVPTIIGDNSDDGTVFTPRGIETEAALQLTLKRMYQIDDNLANQILLNYDSSTSLPPAENYTGTTLPSNLGSMFFRASAIMTDYSFSSPRRMFARELAARNVPVWSYRFKCVSNGYPAYLGATHFTEVVFVFHNTNIYDYLVGSYPMGGPNGAEYVALSKMMARTWIKFFVTGNPNGAGGLPLWPQYGSQAYEMVFDKGVGGTFVGRDNYRATGIQWYIDMNPRLGR</sequence>
<name>A0AAN8MYU6_9PEZI</name>
<dbReference type="Gene3D" id="3.40.50.1820">
    <property type="entry name" value="alpha/beta hydrolase"/>
    <property type="match status" value="1"/>
</dbReference>
<accession>A0AAN8MYU6</accession>
<proteinExistence type="inferred from homology"/>
<keyword evidence="6" id="KW-1185">Reference proteome</keyword>
<dbReference type="SUPFAM" id="SSF53474">
    <property type="entry name" value="alpha/beta-Hydrolases"/>
    <property type="match status" value="1"/>
</dbReference>
<dbReference type="Proteomes" id="UP001313282">
    <property type="component" value="Unassembled WGS sequence"/>
</dbReference>
<dbReference type="InterPro" id="IPR019826">
    <property type="entry name" value="Carboxylesterase_B_AS"/>
</dbReference>
<dbReference type="InterPro" id="IPR029058">
    <property type="entry name" value="AB_hydrolase_fold"/>
</dbReference>
<dbReference type="Pfam" id="PF00135">
    <property type="entry name" value="COesterase"/>
    <property type="match status" value="1"/>
</dbReference>
<evidence type="ECO:0000256" key="2">
    <source>
        <dbReference type="ARBA" id="ARBA00022801"/>
    </source>
</evidence>
<dbReference type="EC" id="3.1.1.-" evidence="3"/>
<keyword evidence="3" id="KW-0732">Signal</keyword>
<protein>
    <recommendedName>
        <fullName evidence="3">Carboxylic ester hydrolase</fullName>
        <ecNumber evidence="3">3.1.1.-</ecNumber>
    </recommendedName>
</protein>
<organism evidence="5 6">
    <name type="scientific">Orbilia javanica</name>
    <dbReference type="NCBI Taxonomy" id="47235"/>
    <lineage>
        <taxon>Eukaryota</taxon>
        <taxon>Fungi</taxon>
        <taxon>Dikarya</taxon>
        <taxon>Ascomycota</taxon>
        <taxon>Pezizomycotina</taxon>
        <taxon>Orbiliomycetes</taxon>
        <taxon>Orbiliales</taxon>
        <taxon>Orbiliaceae</taxon>
        <taxon>Orbilia</taxon>
    </lineage>
</organism>
<evidence type="ECO:0000256" key="1">
    <source>
        <dbReference type="ARBA" id="ARBA00005964"/>
    </source>
</evidence>
<evidence type="ECO:0000313" key="5">
    <source>
        <dbReference type="EMBL" id="KAK6351989.1"/>
    </source>
</evidence>
<feature type="domain" description="Carboxylesterase type B" evidence="4">
    <location>
        <begin position="40"/>
        <end position="523"/>
    </location>
</feature>
<dbReference type="GO" id="GO:0016787">
    <property type="term" value="F:hydrolase activity"/>
    <property type="evidence" value="ECO:0007669"/>
    <property type="project" value="UniProtKB-KW"/>
</dbReference>
<evidence type="ECO:0000313" key="6">
    <source>
        <dbReference type="Proteomes" id="UP001313282"/>
    </source>
</evidence>
<comment type="similarity">
    <text evidence="1 3">Belongs to the type-B carboxylesterase/lipase family.</text>
</comment>
<comment type="caution">
    <text evidence="5">The sequence shown here is derived from an EMBL/GenBank/DDBJ whole genome shotgun (WGS) entry which is preliminary data.</text>
</comment>
<dbReference type="PROSITE" id="PS00941">
    <property type="entry name" value="CARBOXYLESTERASE_B_2"/>
    <property type="match status" value="1"/>
</dbReference>
<feature type="signal peptide" evidence="3">
    <location>
        <begin position="1"/>
        <end position="23"/>
    </location>
</feature>
<keyword evidence="2 3" id="KW-0378">Hydrolase</keyword>